<sequence>MKFEDAVAKVNGLSRRPADETLLDLYGLYKQATMGDCKGAKPNYFLVKGKDVYKWEAWDQCRGMTEQEARFEYVNLVKLLLKQK</sequence>
<feature type="domain" description="ACB" evidence="2">
    <location>
        <begin position="1"/>
        <end position="84"/>
    </location>
</feature>
<name>A0A3G5AAI0_9VIRU</name>
<gene>
    <name evidence="3" type="ORF">Hyperionvirus8_28</name>
</gene>
<dbReference type="EMBL" id="MK072390">
    <property type="protein sequence ID" value="AYV83544.1"/>
    <property type="molecule type" value="Genomic_DNA"/>
</dbReference>
<dbReference type="SUPFAM" id="SSF47027">
    <property type="entry name" value="Acyl-CoA binding protein"/>
    <property type="match status" value="1"/>
</dbReference>
<dbReference type="PROSITE" id="PS00880">
    <property type="entry name" value="ACB_1"/>
    <property type="match status" value="1"/>
</dbReference>
<proteinExistence type="predicted"/>
<evidence type="ECO:0000259" key="2">
    <source>
        <dbReference type="PROSITE" id="PS51228"/>
    </source>
</evidence>
<dbReference type="GO" id="GO:0006631">
    <property type="term" value="P:fatty acid metabolic process"/>
    <property type="evidence" value="ECO:0007669"/>
    <property type="project" value="TreeGrafter"/>
</dbReference>
<accession>A0A3G5AAI0</accession>
<dbReference type="InterPro" id="IPR022408">
    <property type="entry name" value="Acyl-CoA-binding_prot_CS"/>
</dbReference>
<dbReference type="Gene3D" id="1.20.80.10">
    <property type="match status" value="1"/>
</dbReference>
<dbReference type="InterPro" id="IPR000582">
    <property type="entry name" value="Acyl-CoA-binding_protein"/>
</dbReference>
<evidence type="ECO:0000256" key="1">
    <source>
        <dbReference type="ARBA" id="ARBA00023121"/>
    </source>
</evidence>
<evidence type="ECO:0000313" key="3">
    <source>
        <dbReference type="EMBL" id="AYV83544.1"/>
    </source>
</evidence>
<dbReference type="GO" id="GO:0000062">
    <property type="term" value="F:fatty-acyl-CoA binding"/>
    <property type="evidence" value="ECO:0007669"/>
    <property type="project" value="InterPro"/>
</dbReference>
<dbReference type="InterPro" id="IPR014352">
    <property type="entry name" value="FERM/acyl-CoA-bd_prot_sf"/>
</dbReference>
<reference evidence="3" key="1">
    <citation type="submission" date="2018-10" db="EMBL/GenBank/DDBJ databases">
        <title>Hidden diversity of soil giant viruses.</title>
        <authorList>
            <person name="Schulz F."/>
            <person name="Alteio L."/>
            <person name="Goudeau D."/>
            <person name="Ryan E.M."/>
            <person name="Malmstrom R.R."/>
            <person name="Blanchard J."/>
            <person name="Woyke T."/>
        </authorList>
    </citation>
    <scope>NUCLEOTIDE SEQUENCE</scope>
    <source>
        <strain evidence="3">HYV1</strain>
    </source>
</reference>
<dbReference type="Pfam" id="PF00887">
    <property type="entry name" value="ACBP"/>
    <property type="match status" value="1"/>
</dbReference>
<dbReference type="PROSITE" id="PS51228">
    <property type="entry name" value="ACB_2"/>
    <property type="match status" value="1"/>
</dbReference>
<protein>
    <submittedName>
        <fullName evidence="3">Acyl-CoA-binding protein</fullName>
    </submittedName>
</protein>
<dbReference type="PANTHER" id="PTHR23310">
    <property type="entry name" value="ACYL-COA-BINDING PROTEIN, ACBP"/>
    <property type="match status" value="1"/>
</dbReference>
<dbReference type="PRINTS" id="PR00689">
    <property type="entry name" value="ACOABINDINGP"/>
</dbReference>
<organism evidence="3">
    <name type="scientific">Hyperionvirus sp</name>
    <dbReference type="NCBI Taxonomy" id="2487770"/>
    <lineage>
        <taxon>Viruses</taxon>
        <taxon>Varidnaviria</taxon>
        <taxon>Bamfordvirae</taxon>
        <taxon>Nucleocytoviricota</taxon>
        <taxon>Megaviricetes</taxon>
        <taxon>Imitervirales</taxon>
        <taxon>Mimiviridae</taxon>
        <taxon>Klosneuvirinae</taxon>
    </lineage>
</organism>
<dbReference type="InterPro" id="IPR035984">
    <property type="entry name" value="Acyl-CoA-binding_sf"/>
</dbReference>
<dbReference type="PANTHER" id="PTHR23310:SF62">
    <property type="entry name" value="ACYL-COA BINDING PROTEIN 1, ISOFORM A"/>
    <property type="match status" value="1"/>
</dbReference>
<keyword evidence="1" id="KW-0446">Lipid-binding</keyword>